<name>A0A1G4JMD8_9SACH</name>
<dbReference type="Pfam" id="PF17187">
    <property type="entry name" value="Svf1_C"/>
    <property type="match status" value="1"/>
</dbReference>
<dbReference type="OrthoDB" id="2590239at2759"/>
<protein>
    <submittedName>
        <fullName evidence="6">LADA_0F12266g1_1</fullName>
    </submittedName>
</protein>
<gene>
    <name evidence="6" type="ORF">LADA_0F12266G</name>
</gene>
<feature type="domain" description="Svf1-like C-terminal" evidence="5">
    <location>
        <begin position="229"/>
        <end position="394"/>
    </location>
</feature>
<dbReference type="InterPro" id="IPR033394">
    <property type="entry name" value="Svf1-like_C"/>
</dbReference>
<comment type="similarity">
    <text evidence="2">Belongs to the SVF1 family.</text>
</comment>
<dbReference type="InterPro" id="IPR013931">
    <property type="entry name" value="Svf1-like_N"/>
</dbReference>
<reference evidence="6 7" key="1">
    <citation type="submission" date="2016-03" db="EMBL/GenBank/DDBJ databases">
        <authorList>
            <person name="Devillers H."/>
        </authorList>
    </citation>
    <scope>NUCLEOTIDE SEQUENCE [LARGE SCALE GENOMIC DNA]</scope>
    <source>
        <strain evidence="6">CBS 10888</strain>
    </source>
</reference>
<comment type="subcellular location">
    <subcellularLocation>
        <location evidence="1">Cytoplasm</location>
    </subcellularLocation>
</comment>
<evidence type="ECO:0000259" key="4">
    <source>
        <dbReference type="Pfam" id="PF08622"/>
    </source>
</evidence>
<dbReference type="AlphaFoldDB" id="A0A1G4JMD8"/>
<evidence type="ECO:0000256" key="2">
    <source>
        <dbReference type="ARBA" id="ARBA00009069"/>
    </source>
</evidence>
<evidence type="ECO:0000256" key="3">
    <source>
        <dbReference type="ARBA" id="ARBA00022490"/>
    </source>
</evidence>
<keyword evidence="3" id="KW-0963">Cytoplasm</keyword>
<dbReference type="InterPro" id="IPR051385">
    <property type="entry name" value="Ceramide-binding_SVF1"/>
</dbReference>
<organism evidence="6 7">
    <name type="scientific">Lachancea dasiensis</name>
    <dbReference type="NCBI Taxonomy" id="1072105"/>
    <lineage>
        <taxon>Eukaryota</taxon>
        <taxon>Fungi</taxon>
        <taxon>Dikarya</taxon>
        <taxon>Ascomycota</taxon>
        <taxon>Saccharomycotina</taxon>
        <taxon>Saccharomycetes</taxon>
        <taxon>Saccharomycetales</taxon>
        <taxon>Saccharomycetaceae</taxon>
        <taxon>Lachancea</taxon>
    </lineage>
</organism>
<dbReference type="GO" id="GO:0006979">
    <property type="term" value="P:response to oxidative stress"/>
    <property type="evidence" value="ECO:0007669"/>
    <property type="project" value="InterPro"/>
</dbReference>
<evidence type="ECO:0000259" key="5">
    <source>
        <dbReference type="Pfam" id="PF17187"/>
    </source>
</evidence>
<dbReference type="PANTHER" id="PTHR47107:SF1">
    <property type="entry name" value="CERAMIDE-BINDING PROTEIN SVF1-RELATED"/>
    <property type="match status" value="1"/>
</dbReference>
<evidence type="ECO:0000313" key="6">
    <source>
        <dbReference type="EMBL" id="SCU91817.1"/>
    </source>
</evidence>
<accession>A0A1G4JMD8</accession>
<evidence type="ECO:0000256" key="1">
    <source>
        <dbReference type="ARBA" id="ARBA00004496"/>
    </source>
</evidence>
<dbReference type="EMBL" id="LT598458">
    <property type="protein sequence ID" value="SCU91817.1"/>
    <property type="molecule type" value="Genomic_DNA"/>
</dbReference>
<dbReference type="Pfam" id="PF08622">
    <property type="entry name" value="Svf1"/>
    <property type="match status" value="1"/>
</dbReference>
<feature type="domain" description="Svf1-like N-terminal" evidence="4">
    <location>
        <begin position="56"/>
        <end position="227"/>
    </location>
</feature>
<sequence length="406" mass="44847">MLKWIQGGISAVTGLAEPEYGEECIHPITDKVKGLQPFHQTTREDFHWQSPSHTNVETVTFYFSDIKQGYTGFAQVIHSNIVGLHTTAQLTFRIYNVNSPEFNIWTSTKLENFRLDGPNFYADGLSIEMNEEGSQVRFQASVSADTTIDLTVDRAVPGVKVGENATTYYGDDLEQPWGTMRHVFWPRNLCHGSVKIDVSVGTEEPSYQEVTFSKETPANSMFVMALQGMKPNHAAKSWNFINFQSETHSAVLMEFTTPKSYANTKVSIGILCDTENVIAVTIDNQVNHLDAQVDSVGWPVPQKIEANLDGVAATVSDSEVATAKHVTASIVGSLSQLVERVDVMKEIPTFIKNIVSGVAGAKPYIYQYANSFNLNVGENESAEGLGWCEVTFISEAEDEPPKDENA</sequence>
<dbReference type="PANTHER" id="PTHR47107">
    <property type="entry name" value="SVF1-LIKE PROTEIN YDR222W-RELATED"/>
    <property type="match status" value="1"/>
</dbReference>
<keyword evidence="7" id="KW-1185">Reference proteome</keyword>
<dbReference type="Proteomes" id="UP000190274">
    <property type="component" value="Chromosome F"/>
</dbReference>
<evidence type="ECO:0000313" key="7">
    <source>
        <dbReference type="Proteomes" id="UP000190274"/>
    </source>
</evidence>
<dbReference type="STRING" id="1266660.A0A1G4JMD8"/>
<dbReference type="SUPFAM" id="SSF159245">
    <property type="entry name" value="AttH-like"/>
    <property type="match status" value="1"/>
</dbReference>
<proteinExistence type="inferred from homology"/>
<dbReference type="GO" id="GO:0005737">
    <property type="term" value="C:cytoplasm"/>
    <property type="evidence" value="ECO:0007669"/>
    <property type="project" value="UniProtKB-SubCell"/>
</dbReference>